<keyword evidence="2" id="KW-1133">Transmembrane helix</keyword>
<comment type="caution">
    <text evidence="3">The sequence shown here is derived from an EMBL/GenBank/DDBJ whole genome shotgun (WGS) entry which is preliminary data.</text>
</comment>
<evidence type="ECO:0000313" key="3">
    <source>
        <dbReference type="EMBL" id="RCN48501.1"/>
    </source>
</evidence>
<evidence type="ECO:0000256" key="2">
    <source>
        <dbReference type="SAM" id="Phobius"/>
    </source>
</evidence>
<dbReference type="EMBL" id="JOJR01000046">
    <property type="protein sequence ID" value="RCN48501.1"/>
    <property type="molecule type" value="Genomic_DNA"/>
</dbReference>
<keyword evidence="2" id="KW-0472">Membrane</keyword>
<evidence type="ECO:0000313" key="4">
    <source>
        <dbReference type="Proteomes" id="UP000252519"/>
    </source>
</evidence>
<name>A0A368GVX3_ANCCA</name>
<feature type="region of interest" description="Disordered" evidence="1">
    <location>
        <begin position="65"/>
        <end position="98"/>
    </location>
</feature>
<accession>A0A368GVX3</accession>
<gene>
    <name evidence="3" type="ORF">ANCCAN_05497</name>
</gene>
<feature type="non-terminal residue" evidence="3">
    <location>
        <position position="1"/>
    </location>
</feature>
<dbReference type="Proteomes" id="UP000252519">
    <property type="component" value="Unassembled WGS sequence"/>
</dbReference>
<dbReference type="AlphaFoldDB" id="A0A368GVX3"/>
<feature type="transmembrane region" description="Helical" evidence="2">
    <location>
        <begin position="17"/>
        <end position="37"/>
    </location>
</feature>
<proteinExistence type="predicted"/>
<organism evidence="3 4">
    <name type="scientific">Ancylostoma caninum</name>
    <name type="common">Dog hookworm</name>
    <dbReference type="NCBI Taxonomy" id="29170"/>
    <lineage>
        <taxon>Eukaryota</taxon>
        <taxon>Metazoa</taxon>
        <taxon>Ecdysozoa</taxon>
        <taxon>Nematoda</taxon>
        <taxon>Chromadorea</taxon>
        <taxon>Rhabditida</taxon>
        <taxon>Rhabditina</taxon>
        <taxon>Rhabditomorpha</taxon>
        <taxon>Strongyloidea</taxon>
        <taxon>Ancylostomatidae</taxon>
        <taxon>Ancylostomatinae</taxon>
        <taxon>Ancylostoma</taxon>
    </lineage>
</organism>
<evidence type="ECO:0000256" key="1">
    <source>
        <dbReference type="SAM" id="MobiDB-lite"/>
    </source>
</evidence>
<sequence length="98" mass="10940">LIITRLLHTDHFQSVDLVASALLDLSLLSIWTAYVIYVPSVRNGVRDLFTGVVISRSTYDTQSTTCSIHSPPVERLPNDNDDTSLLTRKSQESTGYML</sequence>
<feature type="compositionally biased region" description="Polar residues" evidence="1">
    <location>
        <begin position="83"/>
        <end position="98"/>
    </location>
</feature>
<keyword evidence="2" id="KW-0812">Transmembrane</keyword>
<reference evidence="3 4" key="1">
    <citation type="submission" date="2014-10" db="EMBL/GenBank/DDBJ databases">
        <title>Draft genome of the hookworm Ancylostoma caninum.</title>
        <authorList>
            <person name="Mitreva M."/>
        </authorList>
    </citation>
    <scope>NUCLEOTIDE SEQUENCE [LARGE SCALE GENOMIC DNA]</scope>
    <source>
        <strain evidence="3 4">Baltimore</strain>
    </source>
</reference>
<keyword evidence="4" id="KW-1185">Reference proteome</keyword>
<protein>
    <submittedName>
        <fullName evidence="3">Uncharacterized protein</fullName>
    </submittedName>
</protein>